<dbReference type="PANTHER" id="PTHR11559">
    <property type="entry name" value="CARBOXYLESTERASE"/>
    <property type="match status" value="1"/>
</dbReference>
<dbReference type="EMBL" id="MDYP01000001">
    <property type="protein sequence ID" value="OQE12302.1"/>
    <property type="molecule type" value="Genomic_DNA"/>
</dbReference>
<evidence type="ECO:0000256" key="3">
    <source>
        <dbReference type="RuleBase" id="RU361235"/>
    </source>
</evidence>
<keyword evidence="2 3" id="KW-0378">Hydrolase</keyword>
<evidence type="ECO:0000256" key="2">
    <source>
        <dbReference type="ARBA" id="ARBA00022801"/>
    </source>
</evidence>
<comment type="similarity">
    <text evidence="1 3">Belongs to the type-B carboxylesterase/lipase family.</text>
</comment>
<reference evidence="6" key="1">
    <citation type="journal article" date="2017" name="Nat. Microbiol.">
        <title>Global analysis of biosynthetic gene clusters reveals vast potential of secondary metabolite production in Penicillium species.</title>
        <authorList>
            <person name="Nielsen J.C."/>
            <person name="Grijseels S."/>
            <person name="Prigent S."/>
            <person name="Ji B."/>
            <person name="Dainat J."/>
            <person name="Nielsen K.F."/>
            <person name="Frisvad J.C."/>
            <person name="Workman M."/>
            <person name="Nielsen J."/>
        </authorList>
    </citation>
    <scope>NUCLEOTIDE SEQUENCE [LARGE SCALE GENOMIC DNA]</scope>
    <source>
        <strain evidence="6">IBT 29486</strain>
    </source>
</reference>
<protein>
    <recommendedName>
        <fullName evidence="3">Carboxylic ester hydrolase</fullName>
        <ecNumber evidence="3">3.1.1.-</ecNumber>
    </recommendedName>
</protein>
<evidence type="ECO:0000259" key="4">
    <source>
        <dbReference type="Pfam" id="PF00135"/>
    </source>
</evidence>
<dbReference type="AlphaFoldDB" id="A0A1V6SE68"/>
<gene>
    <name evidence="5" type="ORF">PENVUL_c001G05270</name>
</gene>
<accession>A0A1V6SE68</accession>
<organism evidence="5 6">
    <name type="scientific">Penicillium vulpinum</name>
    <dbReference type="NCBI Taxonomy" id="29845"/>
    <lineage>
        <taxon>Eukaryota</taxon>
        <taxon>Fungi</taxon>
        <taxon>Dikarya</taxon>
        <taxon>Ascomycota</taxon>
        <taxon>Pezizomycotina</taxon>
        <taxon>Eurotiomycetes</taxon>
        <taxon>Eurotiomycetidae</taxon>
        <taxon>Eurotiales</taxon>
        <taxon>Aspergillaceae</taxon>
        <taxon>Penicillium</taxon>
    </lineage>
</organism>
<dbReference type="InterPro" id="IPR019826">
    <property type="entry name" value="Carboxylesterase_B_AS"/>
</dbReference>
<dbReference type="InterPro" id="IPR019819">
    <property type="entry name" value="Carboxylesterase_B_CS"/>
</dbReference>
<dbReference type="SUPFAM" id="SSF53474">
    <property type="entry name" value="alpha/beta-Hydrolases"/>
    <property type="match status" value="1"/>
</dbReference>
<dbReference type="GO" id="GO:0017000">
    <property type="term" value="P:antibiotic biosynthetic process"/>
    <property type="evidence" value="ECO:0007669"/>
    <property type="project" value="UniProtKB-ARBA"/>
</dbReference>
<keyword evidence="6" id="KW-1185">Reference proteome</keyword>
<dbReference type="InterPro" id="IPR029058">
    <property type="entry name" value="AB_hydrolase_fold"/>
</dbReference>
<dbReference type="InterPro" id="IPR050309">
    <property type="entry name" value="Type-B_Carboxylest/Lipase"/>
</dbReference>
<dbReference type="EC" id="3.1.1.-" evidence="3"/>
<evidence type="ECO:0000313" key="5">
    <source>
        <dbReference type="EMBL" id="OQE12302.1"/>
    </source>
</evidence>
<dbReference type="Proteomes" id="UP000191518">
    <property type="component" value="Unassembled WGS sequence"/>
</dbReference>
<comment type="caution">
    <text evidence="5">The sequence shown here is derived from an EMBL/GenBank/DDBJ whole genome shotgun (WGS) entry which is preliminary data.</text>
</comment>
<feature type="domain" description="Carboxylesterase type B" evidence="4">
    <location>
        <begin position="64"/>
        <end position="557"/>
    </location>
</feature>
<dbReference type="GO" id="GO:0072330">
    <property type="term" value="P:monocarboxylic acid biosynthetic process"/>
    <property type="evidence" value="ECO:0007669"/>
    <property type="project" value="UniProtKB-ARBA"/>
</dbReference>
<dbReference type="STRING" id="29845.A0A1V6SE68"/>
<sequence>MHLPLKAALIFLHEKSHSSLFPQSTIPFTFLSWRNFFGPVMKLLPTVAIAAACGSPLASALIPPVIDTHYGTINGGLSPFAGGDKAFVYKGIPYAQPPTGANRWTKVGGPSYWGELNATEFGPQCAQTISGAGIFSSGKNTTSEDCLTLNIWTPAYKDQTNMASKNLPVFFWIYGGRFSGGSADVKTYDGTGLAQKDIIVVTINYRLGPFGFLAHPDLTAESGTNSSGNYGILDQQAALHWVKENIAKFGGNPGQITVGGQSAGSASALDAMWSPLVAGLAAGVISESGARGPHDPMTGTVATSYRAKEAAEAHGVSLLKTMGVSSIAELRNVSMESLLEYDMLNDIIWEGTVFESFPDAFMEPPMWRPNLDGYVFTDTYFGALSSNSHADIPILTGNNADESGSTPTLTYSASEYQELFSILFGDLADEFFSLYPGENTTQASASGNEFWRDLGRIGTWTWALDWAAGGAKENVYTYYFNHWPAEKRSNGAYHGSELWYTFNNLPYSSYDNATWNDEDYNVQTKMANYWANFIRNGNPNGDGQAQWNPSKKHEQTMWLGDQWGMGPLTMDNKRIAFLEKWLARQSAW</sequence>
<dbReference type="GO" id="GO:0016787">
    <property type="term" value="F:hydrolase activity"/>
    <property type="evidence" value="ECO:0007669"/>
    <property type="project" value="UniProtKB-KW"/>
</dbReference>
<dbReference type="Pfam" id="PF00135">
    <property type="entry name" value="COesterase"/>
    <property type="match status" value="1"/>
</dbReference>
<dbReference type="PROSITE" id="PS00941">
    <property type="entry name" value="CARBOXYLESTERASE_B_2"/>
    <property type="match status" value="1"/>
</dbReference>
<dbReference type="PROSITE" id="PS00122">
    <property type="entry name" value="CARBOXYLESTERASE_B_1"/>
    <property type="match status" value="1"/>
</dbReference>
<evidence type="ECO:0000313" key="6">
    <source>
        <dbReference type="Proteomes" id="UP000191518"/>
    </source>
</evidence>
<evidence type="ECO:0000256" key="1">
    <source>
        <dbReference type="ARBA" id="ARBA00005964"/>
    </source>
</evidence>
<dbReference type="Gene3D" id="3.40.50.1820">
    <property type="entry name" value="alpha/beta hydrolase"/>
    <property type="match status" value="1"/>
</dbReference>
<name>A0A1V6SE68_9EURO</name>
<proteinExistence type="inferred from homology"/>
<dbReference type="InterPro" id="IPR002018">
    <property type="entry name" value="CarbesteraseB"/>
</dbReference>